<keyword evidence="2" id="KW-0812">Transmembrane</keyword>
<dbReference type="AlphaFoldDB" id="A0A3M2JQE6"/>
<feature type="transmembrane region" description="Helical" evidence="2">
    <location>
        <begin position="326"/>
        <end position="345"/>
    </location>
</feature>
<dbReference type="PANTHER" id="PTHR30590:SF2">
    <property type="entry name" value="INNER MEMBRANE PROTEIN"/>
    <property type="match status" value="1"/>
</dbReference>
<evidence type="ECO:0000259" key="3">
    <source>
        <dbReference type="Pfam" id="PF04235"/>
    </source>
</evidence>
<reference evidence="4 5" key="1">
    <citation type="submission" date="2018-10" db="EMBL/GenBank/DDBJ databases">
        <title>Isolation, diversity and antifungal activity of actinobacteria from wheat.</title>
        <authorList>
            <person name="Han C."/>
        </authorList>
    </citation>
    <scope>NUCLEOTIDE SEQUENCE [LARGE SCALE GENOMIC DNA]</scope>
    <source>
        <strain evidence="4 5">NEAU-YY56</strain>
    </source>
</reference>
<protein>
    <submittedName>
        <fullName evidence="4">DUF418 domain-containing protein</fullName>
    </submittedName>
</protein>
<feature type="transmembrane region" description="Helical" evidence="2">
    <location>
        <begin position="56"/>
        <end position="75"/>
    </location>
</feature>
<evidence type="ECO:0000313" key="4">
    <source>
        <dbReference type="EMBL" id="RMI13863.1"/>
    </source>
</evidence>
<dbReference type="Proteomes" id="UP000269289">
    <property type="component" value="Unassembled WGS sequence"/>
</dbReference>
<gene>
    <name evidence="4" type="ORF">EBM89_02510</name>
</gene>
<dbReference type="EMBL" id="RFFI01000008">
    <property type="protein sequence ID" value="RMI13863.1"/>
    <property type="molecule type" value="Genomic_DNA"/>
</dbReference>
<dbReference type="Pfam" id="PF04235">
    <property type="entry name" value="DUF418"/>
    <property type="match status" value="1"/>
</dbReference>
<dbReference type="InterPro" id="IPR007349">
    <property type="entry name" value="DUF418"/>
</dbReference>
<dbReference type="InterPro" id="IPR052529">
    <property type="entry name" value="Bact_Transport_Assoc"/>
</dbReference>
<feature type="transmembrane region" description="Helical" evidence="2">
    <location>
        <begin position="139"/>
        <end position="169"/>
    </location>
</feature>
<keyword evidence="5" id="KW-1185">Reference proteome</keyword>
<feature type="transmembrane region" description="Helical" evidence="2">
    <location>
        <begin position="259"/>
        <end position="278"/>
    </location>
</feature>
<evidence type="ECO:0000256" key="1">
    <source>
        <dbReference type="SAM" id="MobiDB-lite"/>
    </source>
</evidence>
<keyword evidence="2" id="KW-0472">Membrane</keyword>
<keyword evidence="2" id="KW-1133">Transmembrane helix</keyword>
<dbReference type="PANTHER" id="PTHR30590">
    <property type="entry name" value="INNER MEMBRANE PROTEIN"/>
    <property type="match status" value="1"/>
</dbReference>
<comment type="caution">
    <text evidence="4">The sequence shown here is derived from an EMBL/GenBank/DDBJ whole genome shotgun (WGS) entry which is preliminary data.</text>
</comment>
<feature type="transmembrane region" description="Helical" evidence="2">
    <location>
        <begin position="227"/>
        <end position="247"/>
    </location>
</feature>
<accession>A0A3M2JQE6</accession>
<evidence type="ECO:0000313" key="5">
    <source>
        <dbReference type="Proteomes" id="UP000269289"/>
    </source>
</evidence>
<organism evidence="4 5">
    <name type="scientific">Cellulomonas triticagri</name>
    <dbReference type="NCBI Taxonomy" id="2483352"/>
    <lineage>
        <taxon>Bacteria</taxon>
        <taxon>Bacillati</taxon>
        <taxon>Actinomycetota</taxon>
        <taxon>Actinomycetes</taxon>
        <taxon>Micrococcales</taxon>
        <taxon>Cellulomonadaceae</taxon>
        <taxon>Cellulomonas</taxon>
    </lineage>
</organism>
<sequence length="368" mass="39133">MPRAEGQPTRPDPGPIRREVPRWWSGGMPHAPTTLAAPSPTTSAPRATRWRFLDSLRGFALLGILLVNALDITRVGDDALLASRDGVHDPVRDALYLTVQTRFVPIFVLLFGMSLWFVLSGARARVGSGRAWLVLVRRLVAIGVVGAALMLVYPGNILIEYGVVGLLVLPQVALLPRWAVLALGVLGTGAAYVVFGGGLAATPGLMLLGAGGAAYGLPRVLETRTRVVAVAFAVAAVLTAPAVAWQLTQPGDPRFTTAGATAGLAMAAVWTTGLALLWRTPLRRGIAAFFEPLGRMALSNYAGAAVVLFAAGLVVDFPALPTVTPVVLLCVPLVVAQCLLSAWWLRRFAYGPVEWLLRCATWWGRPQT</sequence>
<feature type="transmembrane region" description="Helical" evidence="2">
    <location>
        <begin position="95"/>
        <end position="119"/>
    </location>
</feature>
<proteinExistence type="predicted"/>
<feature type="region of interest" description="Disordered" evidence="1">
    <location>
        <begin position="1"/>
        <end position="23"/>
    </location>
</feature>
<name>A0A3M2JQE6_9CELL</name>
<evidence type="ECO:0000256" key="2">
    <source>
        <dbReference type="SAM" id="Phobius"/>
    </source>
</evidence>
<feature type="transmembrane region" description="Helical" evidence="2">
    <location>
        <begin position="298"/>
        <end position="320"/>
    </location>
</feature>
<feature type="transmembrane region" description="Helical" evidence="2">
    <location>
        <begin position="189"/>
        <end position="215"/>
    </location>
</feature>
<feature type="domain" description="DUF418" evidence="3">
    <location>
        <begin position="225"/>
        <end position="363"/>
    </location>
</feature>